<keyword evidence="3 6" id="KW-0479">Metal-binding</keyword>
<dbReference type="GO" id="GO:1901359">
    <property type="term" value="F:tungstate binding"/>
    <property type="evidence" value="ECO:0007669"/>
    <property type="project" value="UniProtKB-ARBA"/>
</dbReference>
<dbReference type="NCBIfam" id="NF007958">
    <property type="entry name" value="PRK10677.1"/>
    <property type="match status" value="1"/>
</dbReference>
<evidence type="ECO:0000256" key="6">
    <source>
        <dbReference type="PIRSR" id="PIRSR004846-1"/>
    </source>
</evidence>
<comment type="similarity">
    <text evidence="1">Belongs to the bacterial solute-binding protein ModA family.</text>
</comment>
<proteinExistence type="inferred from homology"/>
<keyword evidence="2 6" id="KW-0500">Molybdenum</keyword>
<dbReference type="InterPro" id="IPR005950">
    <property type="entry name" value="ModA"/>
</dbReference>
<evidence type="ECO:0000256" key="1">
    <source>
        <dbReference type="ARBA" id="ARBA00009175"/>
    </source>
</evidence>
<evidence type="ECO:0000256" key="5">
    <source>
        <dbReference type="ARBA" id="ARBA00062515"/>
    </source>
</evidence>
<name>A0A7X4GEV7_9SPHN</name>
<evidence type="ECO:0000256" key="3">
    <source>
        <dbReference type="ARBA" id="ARBA00022723"/>
    </source>
</evidence>
<evidence type="ECO:0000256" key="2">
    <source>
        <dbReference type="ARBA" id="ARBA00022505"/>
    </source>
</evidence>
<keyword evidence="4 7" id="KW-0732">Signal</keyword>
<gene>
    <name evidence="8" type="primary">modA</name>
    <name evidence="8" type="ORF">GR702_04195</name>
</gene>
<dbReference type="SUPFAM" id="SSF53850">
    <property type="entry name" value="Periplasmic binding protein-like II"/>
    <property type="match status" value="1"/>
</dbReference>
<accession>A0A7X4GEV7</accession>
<dbReference type="FunFam" id="3.40.190.10:FF:000035">
    <property type="entry name" value="Molybdate ABC transporter substrate-binding protein"/>
    <property type="match status" value="1"/>
</dbReference>
<keyword evidence="9" id="KW-1185">Reference proteome</keyword>
<evidence type="ECO:0000313" key="9">
    <source>
        <dbReference type="Proteomes" id="UP000465810"/>
    </source>
</evidence>
<evidence type="ECO:0000256" key="4">
    <source>
        <dbReference type="ARBA" id="ARBA00022729"/>
    </source>
</evidence>
<comment type="subunit">
    <text evidence="5">The complex is composed of two ATP-binding proteins (ModC), two transmembrane proteins (ModB) and a solute-binding protein (ModA).</text>
</comment>
<organism evidence="8 9">
    <name type="scientific">Novosphingobium silvae</name>
    <dbReference type="NCBI Taxonomy" id="2692619"/>
    <lineage>
        <taxon>Bacteria</taxon>
        <taxon>Pseudomonadati</taxon>
        <taxon>Pseudomonadota</taxon>
        <taxon>Alphaproteobacteria</taxon>
        <taxon>Sphingomonadales</taxon>
        <taxon>Sphingomonadaceae</taxon>
        <taxon>Novosphingobium</taxon>
    </lineage>
</organism>
<feature type="signal peptide" evidence="7">
    <location>
        <begin position="1"/>
        <end position="26"/>
    </location>
</feature>
<feature type="binding site" evidence="6">
    <location>
        <position position="179"/>
    </location>
    <ligand>
        <name>molybdate</name>
        <dbReference type="ChEBI" id="CHEBI:36264"/>
    </ligand>
</feature>
<dbReference type="EMBL" id="WVTD01000002">
    <property type="protein sequence ID" value="MYL96976.1"/>
    <property type="molecule type" value="Genomic_DNA"/>
</dbReference>
<dbReference type="PANTHER" id="PTHR30632">
    <property type="entry name" value="MOLYBDATE-BINDING PERIPLASMIC PROTEIN"/>
    <property type="match status" value="1"/>
</dbReference>
<dbReference type="Proteomes" id="UP000465810">
    <property type="component" value="Unassembled WGS sequence"/>
</dbReference>
<dbReference type="InterPro" id="IPR050682">
    <property type="entry name" value="ModA/WtpA"/>
</dbReference>
<sequence>MTISLARSVAALTATFALVFASAAPAATAPKAPVVLAAASLQESMNAAADAWKAKGHPRPRISFAGSSALARQIEAGAPADIFVSADEPWMDEVQSRGLLRKGSRVSFLRNSLVLVAPRASTVRLRISTGMPLAKALGGGRLAIADPSGVPAGVYGKQALTRLGVWRSVEGKLAPGESVRAALALVSRGAAPLGIVYATDARADRGVRVVGWFPASSHDPISYPVALIASSRNPEAEAFRRYLVSTAGKAVFRRYGFATK</sequence>
<dbReference type="RefSeq" id="WP_160984710.1">
    <property type="nucleotide sequence ID" value="NZ_WVTD01000002.1"/>
</dbReference>
<dbReference type="GO" id="GO:0015689">
    <property type="term" value="P:molybdate ion transport"/>
    <property type="evidence" value="ECO:0007669"/>
    <property type="project" value="InterPro"/>
</dbReference>
<feature type="chain" id="PRO_5031315396" evidence="7">
    <location>
        <begin position="27"/>
        <end position="260"/>
    </location>
</feature>
<dbReference type="NCBIfam" id="TIGR01256">
    <property type="entry name" value="modA"/>
    <property type="match status" value="1"/>
</dbReference>
<dbReference type="Pfam" id="PF13531">
    <property type="entry name" value="SBP_bac_11"/>
    <property type="match status" value="1"/>
</dbReference>
<dbReference type="CDD" id="cd13536">
    <property type="entry name" value="PBP2_EcModA"/>
    <property type="match status" value="1"/>
</dbReference>
<comment type="caution">
    <text evidence="8">The sequence shown here is derived from an EMBL/GenBank/DDBJ whole genome shotgun (WGS) entry which is preliminary data.</text>
</comment>
<dbReference type="GO" id="GO:0030288">
    <property type="term" value="C:outer membrane-bounded periplasmic space"/>
    <property type="evidence" value="ECO:0007669"/>
    <property type="project" value="TreeGrafter"/>
</dbReference>
<dbReference type="Gene3D" id="3.40.190.10">
    <property type="entry name" value="Periplasmic binding protein-like II"/>
    <property type="match status" value="2"/>
</dbReference>
<protein>
    <submittedName>
        <fullName evidence="8">Molybdate ABC transporter substrate-binding protein</fullName>
    </submittedName>
</protein>
<feature type="binding site" evidence="6">
    <location>
        <position position="67"/>
    </location>
    <ligand>
        <name>molybdate</name>
        <dbReference type="ChEBI" id="CHEBI:36264"/>
    </ligand>
</feature>
<dbReference type="GO" id="GO:0030973">
    <property type="term" value="F:molybdate ion binding"/>
    <property type="evidence" value="ECO:0007669"/>
    <property type="project" value="TreeGrafter"/>
</dbReference>
<evidence type="ECO:0000313" key="8">
    <source>
        <dbReference type="EMBL" id="MYL96976.1"/>
    </source>
</evidence>
<evidence type="ECO:0000256" key="7">
    <source>
        <dbReference type="SAM" id="SignalP"/>
    </source>
</evidence>
<dbReference type="PANTHER" id="PTHR30632:SF17">
    <property type="entry name" value="MOLYBDATE-BINDING PROTEIN MODA"/>
    <property type="match status" value="1"/>
</dbReference>
<feature type="binding site" evidence="6">
    <location>
        <position position="197"/>
    </location>
    <ligand>
        <name>molybdate</name>
        <dbReference type="ChEBI" id="CHEBI:36264"/>
    </ligand>
</feature>
<feature type="binding site" evidence="6">
    <location>
        <position position="152"/>
    </location>
    <ligand>
        <name>molybdate</name>
        <dbReference type="ChEBI" id="CHEBI:36264"/>
    </ligand>
</feature>
<reference evidence="8 9" key="1">
    <citation type="submission" date="2019-12" db="EMBL/GenBank/DDBJ databases">
        <authorList>
            <person name="Feng G."/>
            <person name="Zhu H."/>
        </authorList>
    </citation>
    <scope>NUCLEOTIDE SEQUENCE [LARGE SCALE GENOMIC DNA]</scope>
    <source>
        <strain evidence="8 9">FGD1</strain>
    </source>
</reference>
<dbReference type="PIRSF" id="PIRSF004846">
    <property type="entry name" value="ModA"/>
    <property type="match status" value="1"/>
</dbReference>
<dbReference type="GO" id="GO:0046872">
    <property type="term" value="F:metal ion binding"/>
    <property type="evidence" value="ECO:0007669"/>
    <property type="project" value="UniProtKB-KW"/>
</dbReference>
<feature type="binding site" evidence="6">
    <location>
        <position position="40"/>
    </location>
    <ligand>
        <name>molybdate</name>
        <dbReference type="ChEBI" id="CHEBI:36264"/>
    </ligand>
</feature>
<dbReference type="AlphaFoldDB" id="A0A7X4GEV7"/>